<dbReference type="InterPro" id="IPR032710">
    <property type="entry name" value="NTF2-like_dom_sf"/>
</dbReference>
<evidence type="ECO:0000259" key="1">
    <source>
        <dbReference type="Pfam" id="PF13577"/>
    </source>
</evidence>
<dbReference type="RefSeq" id="WP_203003156.1">
    <property type="nucleotide sequence ID" value="NZ_JADWYU010000145.1"/>
</dbReference>
<dbReference type="CDD" id="cd00531">
    <property type="entry name" value="NTF2_like"/>
    <property type="match status" value="1"/>
</dbReference>
<evidence type="ECO:0000313" key="2">
    <source>
        <dbReference type="EMBL" id="MBL7630753.1"/>
    </source>
</evidence>
<dbReference type="Gene3D" id="3.10.450.50">
    <property type="match status" value="1"/>
</dbReference>
<comment type="caution">
    <text evidence="2">The sequence shown here is derived from an EMBL/GenBank/DDBJ whole genome shotgun (WGS) entry which is preliminary data.</text>
</comment>
<evidence type="ECO:0000313" key="3">
    <source>
        <dbReference type="Proteomes" id="UP000604475"/>
    </source>
</evidence>
<dbReference type="EMBL" id="JAEACQ010000254">
    <property type="protein sequence ID" value="MBL7630753.1"/>
    <property type="molecule type" value="Genomic_DNA"/>
</dbReference>
<sequence>MTEAVDAVAIMTVQNAYAVAIDRRDWAALRDCFTPDATISFGMPLRVGTLAEFLDWAPDFHGRLGRTLHQVSTHQAVFQEQVAVASCYLHAILVDATRQAATSVFGRYDDELVRAGNSWKIRQRRFRPTWLSTTAPAEGARS</sequence>
<dbReference type="SUPFAM" id="SSF54427">
    <property type="entry name" value="NTF2-like"/>
    <property type="match status" value="1"/>
</dbReference>
<reference evidence="2" key="1">
    <citation type="submission" date="2020-12" db="EMBL/GenBank/DDBJ databases">
        <title>Genomic characterization of non-nitrogen-fixing Frankia strains.</title>
        <authorList>
            <person name="Carlos-Shanley C."/>
            <person name="Guerra T."/>
            <person name="Hahn D."/>
        </authorList>
    </citation>
    <scope>NUCLEOTIDE SEQUENCE</scope>
    <source>
        <strain evidence="2">CN6</strain>
    </source>
</reference>
<accession>A0A937REQ5</accession>
<dbReference type="AlphaFoldDB" id="A0A937REQ5"/>
<dbReference type="Proteomes" id="UP000604475">
    <property type="component" value="Unassembled WGS sequence"/>
</dbReference>
<feature type="domain" description="SnoaL-like" evidence="1">
    <location>
        <begin position="5"/>
        <end position="125"/>
    </location>
</feature>
<organism evidence="2 3">
    <name type="scientific">Frankia nepalensis</name>
    <dbReference type="NCBI Taxonomy" id="1836974"/>
    <lineage>
        <taxon>Bacteria</taxon>
        <taxon>Bacillati</taxon>
        <taxon>Actinomycetota</taxon>
        <taxon>Actinomycetes</taxon>
        <taxon>Frankiales</taxon>
        <taxon>Frankiaceae</taxon>
        <taxon>Frankia</taxon>
    </lineage>
</organism>
<proteinExistence type="predicted"/>
<keyword evidence="3" id="KW-1185">Reference proteome</keyword>
<protein>
    <submittedName>
        <fullName evidence="2">Nuclear transport factor 2 family protein</fullName>
    </submittedName>
</protein>
<dbReference type="InterPro" id="IPR037401">
    <property type="entry name" value="SnoaL-like"/>
</dbReference>
<gene>
    <name evidence="2" type="ORF">I7412_27055</name>
</gene>
<dbReference type="Pfam" id="PF13577">
    <property type="entry name" value="SnoaL_4"/>
    <property type="match status" value="1"/>
</dbReference>
<name>A0A937REQ5_9ACTN</name>